<organism evidence="2 3">
    <name type="scientific">Streptomyces stramineus</name>
    <dbReference type="NCBI Taxonomy" id="173861"/>
    <lineage>
        <taxon>Bacteria</taxon>
        <taxon>Bacillati</taxon>
        <taxon>Actinomycetota</taxon>
        <taxon>Actinomycetes</taxon>
        <taxon>Kitasatosporales</taxon>
        <taxon>Streptomycetaceae</taxon>
        <taxon>Streptomyces</taxon>
    </lineage>
</organism>
<proteinExistence type="predicted"/>
<dbReference type="InterPro" id="IPR007278">
    <property type="entry name" value="DUF397"/>
</dbReference>
<dbReference type="RefSeq" id="WP_344087318.1">
    <property type="nucleotide sequence ID" value="NZ_BAAAHB010000009.1"/>
</dbReference>
<dbReference type="Proteomes" id="UP001499895">
    <property type="component" value="Unassembled WGS sequence"/>
</dbReference>
<sequence>MAVPVQLWGSTRLTLDASGHAVEENRTTASVQWQKSSFSEAQGQCVEVANQGGQILMRESDHPNTVARLGRGDLTALLRQVKAGEFDRLAA</sequence>
<reference evidence="2 3" key="1">
    <citation type="journal article" date="2019" name="Int. J. Syst. Evol. Microbiol.">
        <title>The Global Catalogue of Microorganisms (GCM) 10K type strain sequencing project: providing services to taxonomists for standard genome sequencing and annotation.</title>
        <authorList>
            <consortium name="The Broad Institute Genomics Platform"/>
            <consortium name="The Broad Institute Genome Sequencing Center for Infectious Disease"/>
            <person name="Wu L."/>
            <person name="Ma J."/>
        </authorList>
    </citation>
    <scope>NUCLEOTIDE SEQUENCE [LARGE SCALE GENOMIC DNA]</scope>
    <source>
        <strain evidence="2 3">JCM 10649</strain>
    </source>
</reference>
<protein>
    <recommendedName>
        <fullName evidence="1">DUF397 domain-containing protein</fullName>
    </recommendedName>
</protein>
<gene>
    <name evidence="2" type="ORF">GCM10009544_14040</name>
</gene>
<feature type="domain" description="DUF397" evidence="1">
    <location>
        <begin position="32"/>
        <end position="82"/>
    </location>
</feature>
<name>A0ABN0ZMB0_9ACTN</name>
<evidence type="ECO:0000313" key="2">
    <source>
        <dbReference type="EMBL" id="GAA0452429.1"/>
    </source>
</evidence>
<accession>A0ABN0ZMB0</accession>
<evidence type="ECO:0000259" key="1">
    <source>
        <dbReference type="Pfam" id="PF04149"/>
    </source>
</evidence>
<evidence type="ECO:0000313" key="3">
    <source>
        <dbReference type="Proteomes" id="UP001499895"/>
    </source>
</evidence>
<dbReference type="Pfam" id="PF04149">
    <property type="entry name" value="DUF397"/>
    <property type="match status" value="1"/>
</dbReference>
<comment type="caution">
    <text evidence="2">The sequence shown here is derived from an EMBL/GenBank/DDBJ whole genome shotgun (WGS) entry which is preliminary data.</text>
</comment>
<keyword evidence="3" id="KW-1185">Reference proteome</keyword>
<dbReference type="EMBL" id="BAAAHB010000009">
    <property type="protein sequence ID" value="GAA0452429.1"/>
    <property type="molecule type" value="Genomic_DNA"/>
</dbReference>